<reference evidence="1" key="1">
    <citation type="journal article" date="1998" name="Int. J. Syst. Bacteriol. 48 Pt">
        <title>Thermococcus guaymasensis sp. nov. and Thermococcus aggregans sp. nov., two novel thermophilic archaea isolated from the Guaymas Basin hydrothermal vent site.</title>
        <authorList>
            <person name="Canganella F."/>
            <person name="Jones W.J."/>
            <person name="Gambacorta A."/>
            <person name="Antranikian G."/>
        </authorList>
    </citation>
    <scope>NUCLEOTIDE SEQUENCE</scope>
    <source>
        <strain evidence="1">TY</strain>
    </source>
</reference>
<evidence type="ECO:0000313" key="2">
    <source>
        <dbReference type="Proteomes" id="UP001055732"/>
    </source>
</evidence>
<dbReference type="KEGG" id="tagg:NF865_01775"/>
<dbReference type="RefSeq" id="WP_253304915.1">
    <property type="nucleotide sequence ID" value="NZ_CP099582.1"/>
</dbReference>
<proteinExistence type="predicted"/>
<dbReference type="Proteomes" id="UP001055732">
    <property type="component" value="Chromosome"/>
</dbReference>
<gene>
    <name evidence="1" type="ORF">NF865_01775</name>
</gene>
<evidence type="ECO:0000313" key="1">
    <source>
        <dbReference type="EMBL" id="USS40974.1"/>
    </source>
</evidence>
<sequence length="243" mass="28083">MIHKKMLSWHFDLERIRWELTKGVIPPEKSIPIQRLSPLFILRPSEYSLKIDGKEVLAEPLESLDFLNVPLSAFLVSIYLHGWIDEFNRRVVARKWFEDFLRKFMYPPELRRLPDPRLKETPIPELEYEYGLKCSEIKGTAFEAWFGKIDHPILFKLEGEGSQVCANIAVPTGDHAYEMVEVSLRCNARGLAAEFHKMGMITLGELEGLASLIREPLQDVMRAYLDFLKRIGEFSSKVAGECK</sequence>
<protein>
    <submittedName>
        <fullName evidence="1">Uncharacterized protein</fullName>
    </submittedName>
</protein>
<dbReference type="AlphaFoldDB" id="A0A9E7SP18"/>
<accession>A0A9E7SP18</accession>
<organism evidence="1 2">
    <name type="scientific">Thermococcus aggregans</name>
    <dbReference type="NCBI Taxonomy" id="110163"/>
    <lineage>
        <taxon>Archaea</taxon>
        <taxon>Methanobacteriati</taxon>
        <taxon>Methanobacteriota</taxon>
        <taxon>Thermococci</taxon>
        <taxon>Thermococcales</taxon>
        <taxon>Thermococcaceae</taxon>
        <taxon>Thermococcus</taxon>
    </lineage>
</organism>
<dbReference type="EMBL" id="CP099582">
    <property type="protein sequence ID" value="USS40974.1"/>
    <property type="molecule type" value="Genomic_DNA"/>
</dbReference>
<keyword evidence="2" id="KW-1185">Reference proteome</keyword>
<reference evidence="1" key="2">
    <citation type="submission" date="2022-06" db="EMBL/GenBank/DDBJ databases">
        <authorList>
            <person name="Park Y.-J."/>
        </authorList>
    </citation>
    <scope>NUCLEOTIDE SEQUENCE</scope>
    <source>
        <strain evidence="1">TY</strain>
    </source>
</reference>
<name>A0A9E7SP18_THEAG</name>